<keyword evidence="1" id="KW-0812">Transmembrane</keyword>
<name>A0A7W8IUM1_9BACL</name>
<keyword evidence="1" id="KW-0472">Membrane</keyword>
<comment type="caution">
    <text evidence="2">The sequence shown here is derived from an EMBL/GenBank/DDBJ whole genome shotgun (WGS) entry which is preliminary data.</text>
</comment>
<dbReference type="AlphaFoldDB" id="A0A7W8IUM1"/>
<dbReference type="Proteomes" id="UP000520011">
    <property type="component" value="Unassembled WGS sequence"/>
</dbReference>
<accession>A0A7W8IUM1</accession>
<gene>
    <name evidence="2" type="ORF">HNQ34_003295</name>
</gene>
<evidence type="ECO:0008006" key="4">
    <source>
        <dbReference type="Google" id="ProtNLM"/>
    </source>
</evidence>
<dbReference type="InterPro" id="IPR021008">
    <property type="entry name" value="DltX"/>
</dbReference>
<protein>
    <recommendedName>
        <fullName evidence="4">Teichoic acid D-Ala incorporation-associated protein DltX</fullName>
    </recommendedName>
</protein>
<reference evidence="2 3" key="1">
    <citation type="submission" date="2020-08" db="EMBL/GenBank/DDBJ databases">
        <title>Genomic Encyclopedia of Type Strains, Phase IV (KMG-IV): sequencing the most valuable type-strain genomes for metagenomic binning, comparative biology and taxonomic classification.</title>
        <authorList>
            <person name="Goeker M."/>
        </authorList>
    </citation>
    <scope>NUCLEOTIDE SEQUENCE [LARGE SCALE GENOMIC DNA]</scope>
    <source>
        <strain evidence="2 3">DSM 16325</strain>
    </source>
</reference>
<keyword evidence="1" id="KW-1133">Transmembrane helix</keyword>
<organism evidence="2 3">
    <name type="scientific">Anoxybacteroides tepidamans</name>
    <dbReference type="NCBI Taxonomy" id="265948"/>
    <lineage>
        <taxon>Bacteria</taxon>
        <taxon>Bacillati</taxon>
        <taxon>Bacillota</taxon>
        <taxon>Bacilli</taxon>
        <taxon>Bacillales</taxon>
        <taxon>Anoxybacillaceae</taxon>
        <taxon>Anoxybacteroides</taxon>
    </lineage>
</organism>
<dbReference type="Pfam" id="PF12459">
    <property type="entry name" value="DltX"/>
    <property type="match status" value="1"/>
</dbReference>
<dbReference type="EMBL" id="JACHEP010000030">
    <property type="protein sequence ID" value="MBB5326176.1"/>
    <property type="molecule type" value="Genomic_DNA"/>
</dbReference>
<sequence>MGFFTKKLKAFFNLSYVFWTMRVMYYLFILLGLLMIYGFKVTNSSTYIYNEF</sequence>
<proteinExistence type="predicted"/>
<evidence type="ECO:0000313" key="3">
    <source>
        <dbReference type="Proteomes" id="UP000520011"/>
    </source>
</evidence>
<evidence type="ECO:0000256" key="1">
    <source>
        <dbReference type="SAM" id="Phobius"/>
    </source>
</evidence>
<feature type="transmembrane region" description="Helical" evidence="1">
    <location>
        <begin position="16"/>
        <end position="39"/>
    </location>
</feature>
<dbReference type="RefSeq" id="WP_183256340.1">
    <property type="nucleotide sequence ID" value="NZ_JACHEP010000030.1"/>
</dbReference>
<keyword evidence="3" id="KW-1185">Reference proteome</keyword>
<evidence type="ECO:0000313" key="2">
    <source>
        <dbReference type="EMBL" id="MBB5326176.1"/>
    </source>
</evidence>